<sequence>MKYVKHIIELYIISFVVGVFFACSGGEGGEQPPKEELNPPEKAIGVLPANGEPCSDYEEIAENDTQVLISFSWNSARFAQSYEVIILEGSNEIVRKSVGGLHTEIELDRGKTYTWQIVSINDDGSSTSNTYSFTSPGIPQRNFAPYAATITVEFDTINSEMLISWVGSDEDGDALSYEALIYQSNELIYEFNDLSDTFLPPISYIPSREYSIEVTSKDSFGNFSISEVTVSTFSGF</sequence>
<dbReference type="PROSITE" id="PS51257">
    <property type="entry name" value="PROKAR_LIPOPROTEIN"/>
    <property type="match status" value="1"/>
</dbReference>
<dbReference type="InterPro" id="IPR036116">
    <property type="entry name" value="FN3_sf"/>
</dbReference>
<accession>A0ABV8PQZ5</accession>
<reference evidence="2" key="1">
    <citation type="journal article" date="2019" name="Int. J. Syst. Evol. Microbiol.">
        <title>The Global Catalogue of Microorganisms (GCM) 10K type strain sequencing project: providing services to taxonomists for standard genome sequencing and annotation.</title>
        <authorList>
            <consortium name="The Broad Institute Genomics Platform"/>
            <consortium name="The Broad Institute Genome Sequencing Center for Infectious Disease"/>
            <person name="Wu L."/>
            <person name="Ma J."/>
        </authorList>
    </citation>
    <scope>NUCLEOTIDE SEQUENCE [LARGE SCALE GENOMIC DNA]</scope>
    <source>
        <strain evidence="2">CGMCC 1.15774</strain>
    </source>
</reference>
<proteinExistence type="predicted"/>
<keyword evidence="2" id="KW-1185">Reference proteome</keyword>
<evidence type="ECO:0000313" key="2">
    <source>
        <dbReference type="Proteomes" id="UP001595841"/>
    </source>
</evidence>
<protein>
    <recommendedName>
        <fullName evidence="3">Fibronectin type-III domain-containing protein</fullName>
    </recommendedName>
</protein>
<name>A0ABV8PQZ5_9FLAO</name>
<dbReference type="RefSeq" id="WP_379766143.1">
    <property type="nucleotide sequence ID" value="NZ_JBHSCL010000009.1"/>
</dbReference>
<gene>
    <name evidence="1" type="ORF">ACFOWS_14880</name>
</gene>
<evidence type="ECO:0000313" key="1">
    <source>
        <dbReference type="EMBL" id="MFC4221434.1"/>
    </source>
</evidence>
<organism evidence="1 2">
    <name type="scientific">Flagellimonas marina</name>
    <dbReference type="NCBI Taxonomy" id="1775168"/>
    <lineage>
        <taxon>Bacteria</taxon>
        <taxon>Pseudomonadati</taxon>
        <taxon>Bacteroidota</taxon>
        <taxon>Flavobacteriia</taxon>
        <taxon>Flavobacteriales</taxon>
        <taxon>Flavobacteriaceae</taxon>
        <taxon>Flagellimonas</taxon>
    </lineage>
</organism>
<evidence type="ECO:0008006" key="3">
    <source>
        <dbReference type="Google" id="ProtNLM"/>
    </source>
</evidence>
<comment type="caution">
    <text evidence="1">The sequence shown here is derived from an EMBL/GenBank/DDBJ whole genome shotgun (WGS) entry which is preliminary data.</text>
</comment>
<dbReference type="EMBL" id="JBHSCL010000009">
    <property type="protein sequence ID" value="MFC4221434.1"/>
    <property type="molecule type" value="Genomic_DNA"/>
</dbReference>
<dbReference type="SUPFAM" id="SSF49265">
    <property type="entry name" value="Fibronectin type III"/>
    <property type="match status" value="1"/>
</dbReference>
<dbReference type="Proteomes" id="UP001595841">
    <property type="component" value="Unassembled WGS sequence"/>
</dbReference>